<comment type="caution">
    <text evidence="2">Lacks conserved residue(s) required for the propagation of feature annotation.</text>
</comment>
<reference evidence="4" key="2">
    <citation type="submission" date="2023-10" db="EMBL/GenBank/DDBJ databases">
        <authorList>
            <person name="Koga R."/>
            <person name="Fukatsu T."/>
        </authorList>
    </citation>
    <scope>NUCLEOTIDE SEQUENCE</scope>
    <source>
        <strain evidence="4">Kw-01</strain>
    </source>
</reference>
<dbReference type="SUPFAM" id="SSF54197">
    <property type="entry name" value="HIT-like"/>
    <property type="match status" value="1"/>
</dbReference>
<dbReference type="EMBL" id="AP028961">
    <property type="protein sequence ID" value="BET44776.1"/>
    <property type="molecule type" value="Genomic_DNA"/>
</dbReference>
<feature type="domain" description="HIT" evidence="3">
    <location>
        <begin position="6"/>
        <end position="116"/>
    </location>
</feature>
<evidence type="ECO:0000256" key="2">
    <source>
        <dbReference type="PROSITE-ProRule" id="PRU00464"/>
    </source>
</evidence>
<organism evidence="4">
    <name type="scientific">Candidatus Aschnera chinzeii</name>
    <dbReference type="NCBI Taxonomy" id="1485666"/>
    <lineage>
        <taxon>Bacteria</taxon>
        <taxon>Pseudomonadati</taxon>
        <taxon>Pseudomonadota</taxon>
        <taxon>Gammaproteobacteria</taxon>
        <taxon>Enterobacterales</taxon>
        <taxon>Enterobacteriaceae</taxon>
        <taxon>Candidatus Aschnera</taxon>
    </lineage>
</organism>
<feature type="active site" description="Tele-AMP-histidine intermediate" evidence="1">
    <location>
        <position position="101"/>
    </location>
</feature>
<gene>
    <name evidence="4" type="primary">hinT</name>
    <name evidence="4" type="ORF">ACHINZ_4480</name>
</gene>
<dbReference type="PANTHER" id="PTHR23089">
    <property type="entry name" value="HISTIDINE TRIAD HIT PROTEIN"/>
    <property type="match status" value="1"/>
</dbReference>
<dbReference type="PRINTS" id="PR00332">
    <property type="entry name" value="HISTRIAD"/>
</dbReference>
<accession>A0AAT9G4V4</accession>
<evidence type="ECO:0000256" key="1">
    <source>
        <dbReference type="PIRSR" id="PIRSR601310-1"/>
    </source>
</evidence>
<dbReference type="GO" id="GO:0003824">
    <property type="term" value="F:catalytic activity"/>
    <property type="evidence" value="ECO:0007669"/>
    <property type="project" value="InterPro"/>
</dbReference>
<protein>
    <submittedName>
        <fullName evidence="4">Purine nucleoside phosphoramidase</fullName>
    </submittedName>
</protein>
<reference evidence="4" key="1">
    <citation type="journal article" date="2023" name="Front. Microbiol.">
        <title>Genome analysis of Candidatus Aschnera chinzeii, the bacterial endosymbiont of the blood-sucking bat fly Penicillidia jenynsii (Insecta: Diptera: Nycteribiidae).</title>
        <authorList>
            <person name="Koga R."/>
            <person name="Moriyama M."/>
            <person name="Nozaki T."/>
            <person name="Fukatsu T."/>
        </authorList>
    </citation>
    <scope>NUCLEOTIDE SEQUENCE</scope>
    <source>
        <strain evidence="4">Kw-01</strain>
    </source>
</reference>
<dbReference type="InterPro" id="IPR019808">
    <property type="entry name" value="Histidine_triad_CS"/>
</dbReference>
<dbReference type="InterPro" id="IPR036265">
    <property type="entry name" value="HIT-like_sf"/>
</dbReference>
<sequence length="116" mass="13219">MIKDNIFSQIISHKINADIIYQDDMVTSFRDIKPLAPIHILIVPNICIPTINDIKIEHETTLGHMFTVAAKIAKYEKIDQTGYRLILNCNRHAGQEILYIHMHLLGGKFLGPLLVD</sequence>
<dbReference type="PROSITE" id="PS51084">
    <property type="entry name" value="HIT_2"/>
    <property type="match status" value="1"/>
</dbReference>
<evidence type="ECO:0000259" key="3">
    <source>
        <dbReference type="PROSITE" id="PS51084"/>
    </source>
</evidence>
<evidence type="ECO:0000313" key="4">
    <source>
        <dbReference type="EMBL" id="BET44776.1"/>
    </source>
</evidence>
<dbReference type="Gene3D" id="3.30.428.10">
    <property type="entry name" value="HIT-like"/>
    <property type="match status" value="1"/>
</dbReference>
<dbReference type="InterPro" id="IPR001310">
    <property type="entry name" value="Histidine_triad_HIT"/>
</dbReference>
<dbReference type="Pfam" id="PF01230">
    <property type="entry name" value="HIT"/>
    <property type="match status" value="1"/>
</dbReference>
<dbReference type="AlphaFoldDB" id="A0AAT9G4V4"/>
<dbReference type="PROSITE" id="PS00892">
    <property type="entry name" value="HIT_1"/>
    <property type="match status" value="1"/>
</dbReference>
<proteinExistence type="predicted"/>
<name>A0AAT9G4V4_9ENTR</name>
<dbReference type="InterPro" id="IPR011146">
    <property type="entry name" value="HIT-like"/>
</dbReference>